<feature type="transmembrane region" description="Helical" evidence="1">
    <location>
        <begin position="6"/>
        <end position="24"/>
    </location>
</feature>
<organism evidence="2">
    <name type="scientific">viral metagenome</name>
    <dbReference type="NCBI Taxonomy" id="1070528"/>
    <lineage>
        <taxon>unclassified sequences</taxon>
        <taxon>metagenomes</taxon>
        <taxon>organismal metagenomes</taxon>
    </lineage>
</organism>
<keyword evidence="1" id="KW-0472">Membrane</keyword>
<dbReference type="EMBL" id="MN738748">
    <property type="protein sequence ID" value="QHT36599.1"/>
    <property type="molecule type" value="Genomic_DNA"/>
</dbReference>
<evidence type="ECO:0000256" key="1">
    <source>
        <dbReference type="SAM" id="Phobius"/>
    </source>
</evidence>
<name>A0A6C0F7Q2_9ZZZZ</name>
<reference evidence="2" key="1">
    <citation type="journal article" date="2020" name="Nature">
        <title>Giant virus diversity and host interactions through global metagenomics.</title>
        <authorList>
            <person name="Schulz F."/>
            <person name="Roux S."/>
            <person name="Paez-Espino D."/>
            <person name="Jungbluth S."/>
            <person name="Walsh D.A."/>
            <person name="Denef V.J."/>
            <person name="McMahon K.D."/>
            <person name="Konstantinidis K.T."/>
            <person name="Eloe-Fadrosh E.A."/>
            <person name="Kyrpides N.C."/>
            <person name="Woyke T."/>
        </authorList>
    </citation>
    <scope>NUCLEOTIDE SEQUENCE</scope>
    <source>
        <strain evidence="2">GVMAG-S-ERX555931-87</strain>
    </source>
</reference>
<keyword evidence="1" id="KW-0812">Transmembrane</keyword>
<keyword evidence="1" id="KW-1133">Transmembrane helix</keyword>
<proteinExistence type="predicted"/>
<feature type="transmembrane region" description="Helical" evidence="1">
    <location>
        <begin position="36"/>
        <end position="56"/>
    </location>
</feature>
<protein>
    <submittedName>
        <fullName evidence="2">Uncharacterized protein</fullName>
    </submittedName>
</protein>
<sequence length="84" mass="9310">MLNNSFVFSLILSIINTVFLYLFTNSSSEFYEEKNGNKTNVLVLLFGITFATSFALKSLSNQSVQIPKVSIGGDTLSYSSRPPF</sequence>
<evidence type="ECO:0000313" key="2">
    <source>
        <dbReference type="EMBL" id="QHT36599.1"/>
    </source>
</evidence>
<dbReference type="AlphaFoldDB" id="A0A6C0F7Q2"/>
<accession>A0A6C0F7Q2</accession>